<gene>
    <name evidence="1" type="ORF">ADIARSV_2710</name>
</gene>
<dbReference type="Pfam" id="PF19781">
    <property type="entry name" value="DUF6266"/>
    <property type="match status" value="1"/>
</dbReference>
<dbReference type="Proteomes" id="UP000014174">
    <property type="component" value="Unassembled WGS sequence"/>
</dbReference>
<dbReference type="eggNOG" id="ENOG502Z9ST">
    <property type="taxonomic scope" value="Bacteria"/>
</dbReference>
<dbReference type="OrthoDB" id="665435at2"/>
<keyword evidence="2" id="KW-1185">Reference proteome</keyword>
<dbReference type="EMBL" id="AQPN01000098">
    <property type="protein sequence ID" value="EOR94097.1"/>
    <property type="molecule type" value="Genomic_DNA"/>
</dbReference>
<accession>R9GQJ3</accession>
<organism evidence="1 2">
    <name type="scientific">Arcticibacter svalbardensis MN12-7</name>
    <dbReference type="NCBI Taxonomy" id="1150600"/>
    <lineage>
        <taxon>Bacteria</taxon>
        <taxon>Pseudomonadati</taxon>
        <taxon>Bacteroidota</taxon>
        <taxon>Sphingobacteriia</taxon>
        <taxon>Sphingobacteriales</taxon>
        <taxon>Sphingobacteriaceae</taxon>
        <taxon>Arcticibacter</taxon>
    </lineage>
</organism>
<proteinExistence type="predicted"/>
<dbReference type="InterPro" id="IPR046233">
    <property type="entry name" value="DUF6266"/>
</dbReference>
<sequence length="211" mass="22810">MGEFNKGVLGAFSGKVGSVVGSNWRDIDYMRGLPKKSSKPATAKQLLVRDKFRLLIQFLTLVKAVIDQGFKNEDTRRATAFNLAFTANKDAFAGTDTEPELDFSKMIFSKGSGVNKATGCKVVADGEGALTVTWDAISGNAQALTDEATIVLYSEEYNEVVVQVGALRSLNTAQLEIPSNWVSCTIHGYVYMTSKEDKNSLTSYAGALSVL</sequence>
<evidence type="ECO:0000313" key="1">
    <source>
        <dbReference type="EMBL" id="EOR94097.1"/>
    </source>
</evidence>
<dbReference type="RefSeq" id="WP_016195941.1">
    <property type="nucleotide sequence ID" value="NZ_AQPN01000098.1"/>
</dbReference>
<name>R9GQJ3_9SPHI</name>
<dbReference type="STRING" id="1150600.ADIARSV_2710"/>
<dbReference type="AlphaFoldDB" id="R9GQJ3"/>
<protein>
    <submittedName>
        <fullName evidence="1">Uncharacterized protein</fullName>
    </submittedName>
</protein>
<evidence type="ECO:0000313" key="2">
    <source>
        <dbReference type="Proteomes" id="UP000014174"/>
    </source>
</evidence>
<reference evidence="1 2" key="1">
    <citation type="journal article" date="2013" name="Genome Announc.">
        <title>Draft Genome Sequence of Arcticibacter svalbardensis Strain MN12-7T, a Member of the Family Sphingobacteriaceae Isolated from an Arctic Soil Sample.</title>
        <authorList>
            <person name="Shivaji S."/>
            <person name="Ara S."/>
            <person name="Prasad S."/>
            <person name="Manasa B.P."/>
            <person name="Begum Z."/>
            <person name="Singh A."/>
            <person name="Kumar Pinnaka A."/>
        </authorList>
    </citation>
    <scope>NUCLEOTIDE SEQUENCE [LARGE SCALE GENOMIC DNA]</scope>
    <source>
        <strain evidence="1 2">MN12-7</strain>
    </source>
</reference>
<comment type="caution">
    <text evidence="1">The sequence shown here is derived from an EMBL/GenBank/DDBJ whole genome shotgun (WGS) entry which is preliminary data.</text>
</comment>